<dbReference type="EMBL" id="CP000153">
    <property type="protein sequence ID" value="ABB43843.1"/>
    <property type="molecule type" value="Genomic_DNA"/>
</dbReference>
<accession>Q30T38</accession>
<sequence>MISQLNSAGVRTAYANSFGEAKEASQKGTLSVSKQGDTSKVEQIKDAIASGEYKINLQTLSQKIAQELL</sequence>
<name>Q30T38_SULDN</name>
<protein>
    <recommendedName>
        <fullName evidence="1">Anti-sigma-28 factor FlgM C-terminal domain-containing protein</fullName>
    </recommendedName>
</protein>
<dbReference type="SUPFAM" id="SSF101498">
    <property type="entry name" value="Anti-sigma factor FlgM"/>
    <property type="match status" value="1"/>
</dbReference>
<gene>
    <name evidence="2" type="ordered locus">Suden_0564</name>
</gene>
<evidence type="ECO:0000259" key="1">
    <source>
        <dbReference type="Pfam" id="PF04316"/>
    </source>
</evidence>
<reference evidence="2 3" key="1">
    <citation type="journal article" date="2008" name="Appl. Environ. Microbiol.">
        <title>Genome of the epsilonproteobacterial chemolithoautotroph Sulfurimonas denitrificans.</title>
        <authorList>
            <person name="Sievert S.M."/>
            <person name="Scott K.M."/>
            <person name="Klotz M.G."/>
            <person name="Chain P.S.G."/>
            <person name="Hauser L.J."/>
            <person name="Hemp J."/>
            <person name="Huegler M."/>
            <person name="Land M."/>
            <person name="Lapidus A."/>
            <person name="Larimer F.W."/>
            <person name="Lucas S."/>
            <person name="Malfatti S.A."/>
            <person name="Meyer F."/>
            <person name="Paulsen I.T."/>
            <person name="Ren Q."/>
            <person name="Simon J."/>
            <person name="Bailey K."/>
            <person name="Diaz E."/>
            <person name="Fitzpatrick K.A."/>
            <person name="Glover B."/>
            <person name="Gwatney N."/>
            <person name="Korajkic A."/>
            <person name="Long A."/>
            <person name="Mobberley J.M."/>
            <person name="Pantry S.N."/>
            <person name="Pazder G."/>
            <person name="Peterson S."/>
            <person name="Quintanilla J.D."/>
            <person name="Sprinkle R."/>
            <person name="Stephens J."/>
            <person name="Thomas P."/>
            <person name="Vaughn R."/>
            <person name="Weber M.J."/>
            <person name="Wooten L.L."/>
        </authorList>
    </citation>
    <scope>NUCLEOTIDE SEQUENCE [LARGE SCALE GENOMIC DNA]</scope>
    <source>
        <strain evidence="3">ATCC 33889 / DSM 1251</strain>
    </source>
</reference>
<dbReference type="HOGENOM" id="CLU_204427_2_0_7"/>
<dbReference type="RefSeq" id="WP_011372197.1">
    <property type="nucleotide sequence ID" value="NC_007575.1"/>
</dbReference>
<keyword evidence="3" id="KW-1185">Reference proteome</keyword>
<dbReference type="AlphaFoldDB" id="Q30T38"/>
<organism evidence="2 3">
    <name type="scientific">Sulfurimonas denitrificans (strain ATCC 33889 / DSM 1251)</name>
    <name type="common">Thiomicrospira denitrificans (strain ATCC 33889 / DSM 1251)</name>
    <dbReference type="NCBI Taxonomy" id="326298"/>
    <lineage>
        <taxon>Bacteria</taxon>
        <taxon>Pseudomonadati</taxon>
        <taxon>Campylobacterota</taxon>
        <taxon>Epsilonproteobacteria</taxon>
        <taxon>Campylobacterales</taxon>
        <taxon>Sulfurimonadaceae</taxon>
        <taxon>Sulfurimonas</taxon>
    </lineage>
</organism>
<dbReference type="OrthoDB" id="5334873at2"/>
<dbReference type="STRING" id="326298.Suden_0564"/>
<dbReference type="Pfam" id="PF04316">
    <property type="entry name" value="FlgM"/>
    <property type="match status" value="1"/>
</dbReference>
<evidence type="ECO:0000313" key="3">
    <source>
        <dbReference type="Proteomes" id="UP000002714"/>
    </source>
</evidence>
<dbReference type="InterPro" id="IPR031316">
    <property type="entry name" value="FlgM_C"/>
</dbReference>
<dbReference type="Proteomes" id="UP000002714">
    <property type="component" value="Chromosome"/>
</dbReference>
<evidence type="ECO:0000313" key="2">
    <source>
        <dbReference type="EMBL" id="ABB43843.1"/>
    </source>
</evidence>
<dbReference type="KEGG" id="tdn:Suden_0564"/>
<dbReference type="InterPro" id="IPR035890">
    <property type="entry name" value="Anti-sigma-28_factor_FlgM_sf"/>
</dbReference>
<proteinExistence type="predicted"/>
<feature type="domain" description="Anti-sigma-28 factor FlgM C-terminal" evidence="1">
    <location>
        <begin position="20"/>
        <end position="65"/>
    </location>
</feature>
<dbReference type="eggNOG" id="ENOG5031AX3">
    <property type="taxonomic scope" value="Bacteria"/>
</dbReference>